<reference evidence="1 2" key="1">
    <citation type="submission" date="2019-03" db="EMBL/GenBank/DDBJ databases">
        <title>Single cell metagenomics reveals metabolic interactions within the superorganism composed of flagellate Streblomastix strix and complex community of Bacteroidetes bacteria on its surface.</title>
        <authorList>
            <person name="Treitli S.C."/>
            <person name="Kolisko M."/>
            <person name="Husnik F."/>
            <person name="Keeling P."/>
            <person name="Hampl V."/>
        </authorList>
    </citation>
    <scope>NUCLEOTIDE SEQUENCE [LARGE SCALE GENOMIC DNA]</scope>
    <source>
        <strain evidence="1">ST1C</strain>
    </source>
</reference>
<evidence type="ECO:0000313" key="1">
    <source>
        <dbReference type="EMBL" id="KAA6402693.1"/>
    </source>
</evidence>
<protein>
    <submittedName>
        <fullName evidence="1">Uncharacterized protein</fullName>
    </submittedName>
</protein>
<dbReference type="EMBL" id="SNRW01000200">
    <property type="protein sequence ID" value="KAA6402693.1"/>
    <property type="molecule type" value="Genomic_DNA"/>
</dbReference>
<accession>A0A5J4X6P0</accession>
<name>A0A5J4X6P0_9EUKA</name>
<dbReference type="AlphaFoldDB" id="A0A5J4X6P0"/>
<organism evidence="1 2">
    <name type="scientific">Streblomastix strix</name>
    <dbReference type="NCBI Taxonomy" id="222440"/>
    <lineage>
        <taxon>Eukaryota</taxon>
        <taxon>Metamonada</taxon>
        <taxon>Preaxostyla</taxon>
        <taxon>Oxymonadida</taxon>
        <taxon>Streblomastigidae</taxon>
        <taxon>Streblomastix</taxon>
    </lineage>
</organism>
<gene>
    <name evidence="1" type="ORF">EZS28_001779</name>
</gene>
<proteinExistence type="predicted"/>
<comment type="caution">
    <text evidence="1">The sequence shown here is derived from an EMBL/GenBank/DDBJ whole genome shotgun (WGS) entry which is preliminary data.</text>
</comment>
<dbReference type="Proteomes" id="UP000324800">
    <property type="component" value="Unassembled WGS sequence"/>
</dbReference>
<sequence length="170" mass="20222">MEQLIEIAVILMEQELEVQIKIKKMKMIMEFIKFEEIMESIIFQIMIIIRAMKEEEEEEEEQETLMKKILMMIIKMIIEKDDLDEVTGNELEDYQTGDDDYYSEEGDGELSYGYSDGEGGDQIYEDYCNVEDWKRDQNVDGDSDDDCELDNEDSFFFTLLLIWISLFFLL</sequence>
<evidence type="ECO:0000313" key="2">
    <source>
        <dbReference type="Proteomes" id="UP000324800"/>
    </source>
</evidence>